<reference evidence="1" key="1">
    <citation type="submission" date="2011-10" db="EMBL/GenBank/DDBJ databases">
        <title>The Genome Sequence of Oxalobacter formigenes HOxBLS.</title>
        <authorList>
            <consortium name="The Broad Institute Genome Sequencing Platform"/>
            <person name="Earl A."/>
            <person name="Ward D."/>
            <person name="Feldgarden M."/>
            <person name="Gevers D."/>
            <person name="Allison M.J."/>
            <person name="Humphrey S."/>
            <person name="Young S.K."/>
            <person name="Zeng Q."/>
            <person name="Gargeya S."/>
            <person name="Fitzgerald M."/>
            <person name="Haas B."/>
            <person name="Abouelleil A."/>
            <person name="Alvarado L."/>
            <person name="Arachchi H.M."/>
            <person name="Berlin A."/>
            <person name="Brown A."/>
            <person name="Chapman S.B."/>
            <person name="Chen Z."/>
            <person name="Dunbar C."/>
            <person name="Freedman E."/>
            <person name="Gearin G."/>
            <person name="Goldberg J."/>
            <person name="Griggs A."/>
            <person name="Gujja S."/>
            <person name="Heiman D."/>
            <person name="Howarth C."/>
            <person name="Larson L."/>
            <person name="Lui A."/>
            <person name="MacDonald P.J.P."/>
            <person name="Montmayeur A."/>
            <person name="Murphy C."/>
            <person name="Neiman D."/>
            <person name="Pearson M."/>
            <person name="Priest M."/>
            <person name="Roberts A."/>
            <person name="Saif S."/>
            <person name="Shea T."/>
            <person name="Shenoy N."/>
            <person name="Sisk P."/>
            <person name="Stolte C."/>
            <person name="Sykes S."/>
            <person name="Wortman J."/>
            <person name="Nusbaum C."/>
            <person name="Birren B."/>
        </authorList>
    </citation>
    <scope>NUCLEOTIDE SEQUENCE [LARGE SCALE GENOMIC DNA]</scope>
    <source>
        <strain evidence="1">HOxBLS</strain>
    </source>
</reference>
<accession>C3X2N3</accession>
<dbReference type="eggNOG" id="ENOG5033J2B">
    <property type="taxonomic scope" value="Bacteria"/>
</dbReference>
<dbReference type="InterPro" id="IPR024291">
    <property type="entry name" value="DUF3829"/>
</dbReference>
<evidence type="ECO:0000313" key="1">
    <source>
        <dbReference type="EMBL" id="EEO27469.1"/>
    </source>
</evidence>
<organism evidence="1 2">
    <name type="scientific">Oxalobacter paraformigenes</name>
    <dbReference type="NCBI Taxonomy" id="556268"/>
    <lineage>
        <taxon>Bacteria</taxon>
        <taxon>Pseudomonadati</taxon>
        <taxon>Pseudomonadota</taxon>
        <taxon>Betaproteobacteria</taxon>
        <taxon>Burkholderiales</taxon>
        <taxon>Oxalobacteraceae</taxon>
        <taxon>Oxalobacter</taxon>
    </lineage>
</organism>
<dbReference type="Pfam" id="PF12889">
    <property type="entry name" value="DUF3829"/>
    <property type="match status" value="1"/>
</dbReference>
<evidence type="ECO:0008006" key="3">
    <source>
        <dbReference type="Google" id="ProtNLM"/>
    </source>
</evidence>
<protein>
    <recommendedName>
        <fullName evidence="3">DUF3829 domain-containing protein</fullName>
    </recommendedName>
</protein>
<dbReference type="RefSeq" id="WP_005876499.1">
    <property type="nucleotide sequence ID" value="NZ_CABMNL010000001.1"/>
</dbReference>
<dbReference type="HOGENOM" id="CLU_831155_0_0_4"/>
<comment type="caution">
    <text evidence="1">The sequence shown here is derived from an EMBL/GenBank/DDBJ whole genome shotgun (WGS) entry which is preliminary data.</text>
</comment>
<keyword evidence="2" id="KW-1185">Reference proteome</keyword>
<dbReference type="PROSITE" id="PS51257">
    <property type="entry name" value="PROKAR_LIPOPROTEIN"/>
    <property type="match status" value="1"/>
</dbReference>
<proteinExistence type="predicted"/>
<dbReference type="EMBL" id="ACDP02000023">
    <property type="protein sequence ID" value="EEO27469.1"/>
    <property type="molecule type" value="Genomic_DNA"/>
</dbReference>
<evidence type="ECO:0000313" key="2">
    <source>
        <dbReference type="Proteomes" id="UP000003973"/>
    </source>
</evidence>
<dbReference type="AlphaFoldDB" id="C3X2N3"/>
<sequence length="334" mass="38137">MKFQVLFRLLVLAVFPVFLSGCYYAIPTIVEAVNQNRIQNESEGAILESNTGALKLIAQNDTLATDKMNAYIQGYNSIMVGSWSLWPSYHTFINHTLKSKPADTIPFPVVNDLEKGIAFMKKGLACDQATIPGLDEAITESVAAAEKLRRDEQTSLPYFQNQIYRRDNMAGARQVFPILQEDYEKLIAAMNRTGKLLADMQKTETERRMAAYRAQKSMIGYHTEKSLLHAQELIALFNRPENSVSRPENYIEGDRLIAEMEKALQTQRKILDDVYPLRDRSGGLDAINDSLTEMSECYRKMKKKKTARSFNRMMKRYSDAIGNYNRSLKFTRPL</sequence>
<name>C3X2N3_9BURK</name>
<dbReference type="Proteomes" id="UP000003973">
    <property type="component" value="Unassembled WGS sequence"/>
</dbReference>
<gene>
    <name evidence="1" type="ORF">OFAG_00622</name>
</gene>